<keyword evidence="4" id="KW-0560">Oxidoreductase</keyword>
<dbReference type="EMBL" id="CP036267">
    <property type="protein sequence ID" value="QDT34689.1"/>
    <property type="molecule type" value="Genomic_DNA"/>
</dbReference>
<evidence type="ECO:0000313" key="5">
    <source>
        <dbReference type="Proteomes" id="UP000315724"/>
    </source>
</evidence>
<dbReference type="Gene3D" id="3.30.70.1030">
    <property type="entry name" value="Apc35880, domain 1"/>
    <property type="match status" value="2"/>
</dbReference>
<accession>A0A517QST8</accession>
<keyword evidence="2" id="KW-0479">Metal-binding</keyword>
<name>A0A517QST8_9PLAN</name>
<protein>
    <submittedName>
        <fullName evidence="4">Putative heme peroxidase</fullName>
    </submittedName>
</protein>
<dbReference type="KEGG" id="tpol:Mal48_39610"/>
<evidence type="ECO:0000256" key="2">
    <source>
        <dbReference type="ARBA" id="ARBA00022723"/>
    </source>
</evidence>
<keyword evidence="4" id="KW-0575">Peroxidase</keyword>
<gene>
    <name evidence="4" type="ORF">Mal48_39610</name>
</gene>
<dbReference type="GO" id="GO:0046872">
    <property type="term" value="F:metal ion binding"/>
    <property type="evidence" value="ECO:0007669"/>
    <property type="project" value="UniProtKB-KW"/>
</dbReference>
<dbReference type="SUPFAM" id="SSF54909">
    <property type="entry name" value="Dimeric alpha+beta barrel"/>
    <property type="match status" value="1"/>
</dbReference>
<dbReference type="InterPro" id="IPR010644">
    <property type="entry name" value="ChdC/CLD"/>
</dbReference>
<keyword evidence="3" id="KW-0408">Iron</keyword>
<proteinExistence type="predicted"/>
<dbReference type="NCBIfam" id="NF008913">
    <property type="entry name" value="PRK12276.1"/>
    <property type="match status" value="1"/>
</dbReference>
<dbReference type="PANTHER" id="PTHR36843">
    <property type="entry name" value="HEME-DEPENDENT PEROXIDASE YWFI-RELATED"/>
    <property type="match status" value="1"/>
</dbReference>
<reference evidence="4 5" key="1">
    <citation type="submission" date="2019-02" db="EMBL/GenBank/DDBJ databases">
        <title>Deep-cultivation of Planctomycetes and their phenomic and genomic characterization uncovers novel biology.</title>
        <authorList>
            <person name="Wiegand S."/>
            <person name="Jogler M."/>
            <person name="Boedeker C."/>
            <person name="Pinto D."/>
            <person name="Vollmers J."/>
            <person name="Rivas-Marin E."/>
            <person name="Kohn T."/>
            <person name="Peeters S.H."/>
            <person name="Heuer A."/>
            <person name="Rast P."/>
            <person name="Oberbeckmann S."/>
            <person name="Bunk B."/>
            <person name="Jeske O."/>
            <person name="Meyerdierks A."/>
            <person name="Storesund J.E."/>
            <person name="Kallscheuer N."/>
            <person name="Luecker S."/>
            <person name="Lage O.M."/>
            <person name="Pohl T."/>
            <person name="Merkel B.J."/>
            <person name="Hornburger P."/>
            <person name="Mueller R.-W."/>
            <person name="Bruemmer F."/>
            <person name="Labrenz M."/>
            <person name="Spormann A.M."/>
            <person name="Op den Camp H."/>
            <person name="Overmann J."/>
            <person name="Amann R."/>
            <person name="Jetten M.S.M."/>
            <person name="Mascher T."/>
            <person name="Medema M.H."/>
            <person name="Devos D.P."/>
            <person name="Kaster A.-K."/>
            <person name="Ovreas L."/>
            <person name="Rohde M."/>
            <person name="Galperin M.Y."/>
            <person name="Jogler C."/>
        </authorList>
    </citation>
    <scope>NUCLEOTIDE SEQUENCE [LARGE SCALE GENOMIC DNA]</scope>
    <source>
        <strain evidence="4 5">Mal48</strain>
    </source>
</reference>
<dbReference type="Pfam" id="PF06778">
    <property type="entry name" value="Chlor_dismutase"/>
    <property type="match status" value="1"/>
</dbReference>
<dbReference type="InterPro" id="IPR011008">
    <property type="entry name" value="Dimeric_a/b-barrel"/>
</dbReference>
<evidence type="ECO:0000313" key="4">
    <source>
        <dbReference type="EMBL" id="QDT34689.1"/>
    </source>
</evidence>
<evidence type="ECO:0000256" key="1">
    <source>
        <dbReference type="ARBA" id="ARBA00022617"/>
    </source>
</evidence>
<dbReference type="GO" id="GO:0004601">
    <property type="term" value="F:peroxidase activity"/>
    <property type="evidence" value="ECO:0007669"/>
    <property type="project" value="UniProtKB-KW"/>
</dbReference>
<sequence length="334" mass="38109">MKHDCVFILKVATACLTIIWKAVRFSQMVSFATVGFYDQGNFTPIVALPILNDMNRPHAPAQQLPDPTIEISEGWHCLHIYYLLDRVTLQQLSPEEISAGVEEFKAVLNPEAEHAPERVQSFVVSGHRADIGLMLMDKDPLMIDALHQKLMSTKIGLALEPTYSFVSLTEVSEYVPTVEQYSEKLRLGGTSPDDPSYAAKVKAYEQRLPMMNKQRLYPDFPDWPIHCFYPMNKSRVPDANWYMEPFSKRSALMSEHATSGIKFAGRVSQLITASTGFDDWEWGVTLWGRTPEYIKEIVYTMRFDQASAKYAEFGEFYIGYIMDAEAILKHLQIQ</sequence>
<dbReference type="GO" id="GO:0020037">
    <property type="term" value="F:heme binding"/>
    <property type="evidence" value="ECO:0007669"/>
    <property type="project" value="InterPro"/>
</dbReference>
<evidence type="ECO:0000256" key="3">
    <source>
        <dbReference type="ARBA" id="ARBA00023004"/>
    </source>
</evidence>
<dbReference type="Proteomes" id="UP000315724">
    <property type="component" value="Chromosome"/>
</dbReference>
<keyword evidence="5" id="KW-1185">Reference proteome</keyword>
<dbReference type="AlphaFoldDB" id="A0A517QST8"/>
<organism evidence="4 5">
    <name type="scientific">Thalassoglobus polymorphus</name>
    <dbReference type="NCBI Taxonomy" id="2527994"/>
    <lineage>
        <taxon>Bacteria</taxon>
        <taxon>Pseudomonadati</taxon>
        <taxon>Planctomycetota</taxon>
        <taxon>Planctomycetia</taxon>
        <taxon>Planctomycetales</taxon>
        <taxon>Planctomycetaceae</taxon>
        <taxon>Thalassoglobus</taxon>
    </lineage>
</organism>
<dbReference type="PANTHER" id="PTHR36843:SF1">
    <property type="entry name" value="COPROHEME DECARBOXYLASE"/>
    <property type="match status" value="1"/>
</dbReference>
<keyword evidence="1" id="KW-0349">Heme</keyword>